<protein>
    <recommendedName>
        <fullName evidence="3">Carboxylic ester hydrolase</fullName>
        <ecNumber evidence="3">3.1.1.-</ecNumber>
    </recommendedName>
</protein>
<keyword evidence="2 3" id="KW-0378">Hydrolase</keyword>
<evidence type="ECO:0000313" key="5">
    <source>
        <dbReference type="EMBL" id="KAJ4476408.1"/>
    </source>
</evidence>
<dbReference type="PROSITE" id="PS00122">
    <property type="entry name" value="CARBOXYLESTERASE_B_1"/>
    <property type="match status" value="1"/>
</dbReference>
<feature type="domain" description="Carboxylesterase type B" evidence="4">
    <location>
        <begin position="16"/>
        <end position="454"/>
    </location>
</feature>
<dbReference type="Pfam" id="PF00135">
    <property type="entry name" value="COesterase"/>
    <property type="match status" value="1"/>
</dbReference>
<organism evidence="5 6">
    <name type="scientific">Lentinula lateritia</name>
    <dbReference type="NCBI Taxonomy" id="40482"/>
    <lineage>
        <taxon>Eukaryota</taxon>
        <taxon>Fungi</taxon>
        <taxon>Dikarya</taxon>
        <taxon>Basidiomycota</taxon>
        <taxon>Agaricomycotina</taxon>
        <taxon>Agaricomycetes</taxon>
        <taxon>Agaricomycetidae</taxon>
        <taxon>Agaricales</taxon>
        <taxon>Marasmiineae</taxon>
        <taxon>Omphalotaceae</taxon>
        <taxon>Lentinula</taxon>
    </lineage>
</organism>
<dbReference type="Gene3D" id="3.40.50.1820">
    <property type="entry name" value="alpha/beta hydrolase"/>
    <property type="match status" value="1"/>
</dbReference>
<reference evidence="5" key="1">
    <citation type="submission" date="2022-08" db="EMBL/GenBank/DDBJ databases">
        <authorList>
            <consortium name="DOE Joint Genome Institute"/>
            <person name="Min B."/>
            <person name="Riley R."/>
            <person name="Sierra-Patev S."/>
            <person name="Naranjo-Ortiz M."/>
            <person name="Looney B."/>
            <person name="Konkel Z."/>
            <person name="Slot J.C."/>
            <person name="Sakamoto Y."/>
            <person name="Steenwyk J.L."/>
            <person name="Rokas A."/>
            <person name="Carro J."/>
            <person name="Camarero S."/>
            <person name="Ferreira P."/>
            <person name="Molpeceres G."/>
            <person name="Ruiz-Duenas F.J."/>
            <person name="Serrano A."/>
            <person name="Henrissat B."/>
            <person name="Drula E."/>
            <person name="Hughes K.W."/>
            <person name="Mata J.L."/>
            <person name="Ishikawa N.K."/>
            <person name="Vargas-Isla R."/>
            <person name="Ushijima S."/>
            <person name="Smith C.A."/>
            <person name="Ahrendt S."/>
            <person name="Andreopoulos W."/>
            <person name="He G."/>
            <person name="Labutti K."/>
            <person name="Lipzen A."/>
            <person name="Ng V."/>
            <person name="Sandor L."/>
            <person name="Barry K."/>
            <person name="Martinez A.T."/>
            <person name="Xiao Y."/>
            <person name="Gibbons J.G."/>
            <person name="Terashima K."/>
            <person name="Hibbett D.S."/>
            <person name="Grigoriev I.V."/>
        </authorList>
    </citation>
    <scope>NUCLEOTIDE SEQUENCE</scope>
    <source>
        <strain evidence="5">Sp2 HRB7682 ss15</strain>
    </source>
</reference>
<dbReference type="EC" id="3.1.1.-" evidence="3"/>
<dbReference type="AlphaFoldDB" id="A0A9W9A8R7"/>
<dbReference type="PANTHER" id="PTHR43142">
    <property type="entry name" value="CARBOXYLIC ESTER HYDROLASE"/>
    <property type="match status" value="1"/>
</dbReference>
<evidence type="ECO:0000256" key="3">
    <source>
        <dbReference type="RuleBase" id="RU361235"/>
    </source>
</evidence>
<proteinExistence type="inferred from homology"/>
<comment type="similarity">
    <text evidence="1 3">Belongs to the type-B carboxylesterase/lipase family.</text>
</comment>
<evidence type="ECO:0000256" key="1">
    <source>
        <dbReference type="ARBA" id="ARBA00005964"/>
    </source>
</evidence>
<comment type="caution">
    <text evidence="5">The sequence shown here is derived from an EMBL/GenBank/DDBJ whole genome shotgun (WGS) entry which is preliminary data.</text>
</comment>
<evidence type="ECO:0000256" key="2">
    <source>
        <dbReference type="ARBA" id="ARBA00022801"/>
    </source>
</evidence>
<name>A0A9W9A8R7_9AGAR</name>
<dbReference type="GO" id="GO:0016787">
    <property type="term" value="F:hydrolase activity"/>
    <property type="evidence" value="ECO:0007669"/>
    <property type="project" value="UniProtKB-KW"/>
</dbReference>
<accession>A0A9W9A8R7</accession>
<dbReference type="SUPFAM" id="SSF53474">
    <property type="entry name" value="alpha/beta-Hydrolases"/>
    <property type="match status" value="1"/>
</dbReference>
<gene>
    <name evidence="5" type="ORF">C8J55DRAFT_561818</name>
</gene>
<evidence type="ECO:0000259" key="4">
    <source>
        <dbReference type="Pfam" id="PF00135"/>
    </source>
</evidence>
<reference evidence="5" key="2">
    <citation type="journal article" date="2023" name="Proc. Natl. Acad. Sci. U.S.A.">
        <title>A global phylogenomic analysis of the shiitake genus Lentinula.</title>
        <authorList>
            <person name="Sierra-Patev S."/>
            <person name="Min B."/>
            <person name="Naranjo-Ortiz M."/>
            <person name="Looney B."/>
            <person name="Konkel Z."/>
            <person name="Slot J.C."/>
            <person name="Sakamoto Y."/>
            <person name="Steenwyk J.L."/>
            <person name="Rokas A."/>
            <person name="Carro J."/>
            <person name="Camarero S."/>
            <person name="Ferreira P."/>
            <person name="Molpeceres G."/>
            <person name="Ruiz-Duenas F.J."/>
            <person name="Serrano A."/>
            <person name="Henrissat B."/>
            <person name="Drula E."/>
            <person name="Hughes K.W."/>
            <person name="Mata J.L."/>
            <person name="Ishikawa N.K."/>
            <person name="Vargas-Isla R."/>
            <person name="Ushijima S."/>
            <person name="Smith C.A."/>
            <person name="Donoghue J."/>
            <person name="Ahrendt S."/>
            <person name="Andreopoulos W."/>
            <person name="He G."/>
            <person name="LaButti K."/>
            <person name="Lipzen A."/>
            <person name="Ng V."/>
            <person name="Riley R."/>
            <person name="Sandor L."/>
            <person name="Barry K."/>
            <person name="Martinez A.T."/>
            <person name="Xiao Y."/>
            <person name="Gibbons J.G."/>
            <person name="Terashima K."/>
            <person name="Grigoriev I.V."/>
            <person name="Hibbett D."/>
        </authorList>
    </citation>
    <scope>NUCLEOTIDE SEQUENCE</scope>
    <source>
        <strain evidence="5">Sp2 HRB7682 ss15</strain>
    </source>
</reference>
<evidence type="ECO:0000313" key="6">
    <source>
        <dbReference type="Proteomes" id="UP001150238"/>
    </source>
</evidence>
<dbReference type="InterPro" id="IPR002018">
    <property type="entry name" value="CarbesteraseB"/>
</dbReference>
<sequence>MAHLHDELIASSARLTVDTRYGKVIGGRASNGAAVFLEIPYALPPVRFADAEPLPDDHKYPSGKEYLTESSYGFQPRNDGQASGTPFVDKVGYGKPTENPLFLNIISPPSFKPKSSAQAFPVKIYIHGGFLQFGSPHGVRGQDQFVSAELSEVRVNIGYRLSAFGFLASDEPRLDGNYGFKDQWLALEWVKKNISVFGGNPQDITVVGLSAGAHSVHQILHHVSRLPEAADSPFQSAILMSNAIVMVPKTPAELRPQFEALCYALDLDPKSPNILKTLQDPSLVPASKICELIETDALGTEYGTFRGCVDNISWMASSPDLMTWQRSGAFATNLTKKGVKSIVIGDLTEEWYLYSIAHPIPTPADIIINLERYYPVEMVERMMRMYRTLGEDAGEGECTRLFGEILSDWQVHLPVRVFARDLHRAGFPVLRYEIAWTPEQLRPEGGYVTHGGDSYLWHLRIPDLEADQVRVAKDWLKKVNTEIMDLEHSSRSVQEVLKLGEDKDITWSTDDLWNEKMRLVKILSGETE</sequence>
<dbReference type="Proteomes" id="UP001150238">
    <property type="component" value="Unassembled WGS sequence"/>
</dbReference>
<dbReference type="PANTHER" id="PTHR43142:SF1">
    <property type="entry name" value="CARBOXYLIC ESTER HYDROLASE"/>
    <property type="match status" value="1"/>
</dbReference>
<dbReference type="InterPro" id="IPR019826">
    <property type="entry name" value="Carboxylesterase_B_AS"/>
</dbReference>
<dbReference type="InterPro" id="IPR029058">
    <property type="entry name" value="AB_hydrolase_fold"/>
</dbReference>
<dbReference type="EMBL" id="JANVFS010000020">
    <property type="protein sequence ID" value="KAJ4476408.1"/>
    <property type="molecule type" value="Genomic_DNA"/>
</dbReference>